<proteinExistence type="predicted"/>
<dbReference type="EMBL" id="VZIZ01000022">
    <property type="protein sequence ID" value="KAF0568277.1"/>
    <property type="molecule type" value="Genomic_DNA"/>
</dbReference>
<dbReference type="AlphaFoldDB" id="A0A6N7C0G7"/>
<comment type="caution">
    <text evidence="1">The sequence shown here is derived from an EMBL/GenBank/DDBJ whole genome shotgun (WGS) entry which is preliminary data.</text>
</comment>
<evidence type="ECO:0000313" key="2">
    <source>
        <dbReference type="Proteomes" id="UP000471465"/>
    </source>
</evidence>
<gene>
    <name evidence="1" type="ORF">FQV37_1287</name>
</gene>
<organism evidence="1 2">
    <name type="scientific">Psychrobacter nivimaris</name>
    <dbReference type="NCBI Taxonomy" id="281738"/>
    <lineage>
        <taxon>Bacteria</taxon>
        <taxon>Pseudomonadati</taxon>
        <taxon>Pseudomonadota</taxon>
        <taxon>Gammaproteobacteria</taxon>
        <taxon>Moraxellales</taxon>
        <taxon>Moraxellaceae</taxon>
        <taxon>Psychrobacter</taxon>
    </lineage>
</organism>
<name>A0A6N7C0G7_9GAMM</name>
<sequence length="83" mass="9290">MSNTRRDIHAVIGFSHDMLNNLMNPDLTPEQLDAEIARAKAVTPIIAQAIDGERVINERVKIVSEYAPEKVVDVMRNQALGYD</sequence>
<reference evidence="1 2" key="1">
    <citation type="submission" date="2019-09" db="EMBL/GenBank/DDBJ databases">
        <title>Draft genome sequence of Psychrobacter nivimaris LAMA 639, in search for biotechnological relevant genes.</title>
        <authorList>
            <person name="Lima A.O.S."/>
            <person name="Staloch B.E.K."/>
            <person name="Freitas R.C."/>
            <person name="Niero H."/>
            <person name="Silva M.A.C."/>
        </authorList>
    </citation>
    <scope>NUCLEOTIDE SEQUENCE [LARGE SCALE GENOMIC DNA]</scope>
    <source>
        <strain evidence="1 2">LAMA 639</strain>
    </source>
</reference>
<dbReference type="Proteomes" id="UP000471465">
    <property type="component" value="Unassembled WGS sequence"/>
</dbReference>
<accession>A0A6N7C0G7</accession>
<protein>
    <submittedName>
        <fullName evidence="1">Uncharacterized protein</fullName>
    </submittedName>
</protein>
<dbReference type="RefSeq" id="WP_160022744.1">
    <property type="nucleotide sequence ID" value="NZ_VZIZ01000022.1"/>
</dbReference>
<keyword evidence="2" id="KW-1185">Reference proteome</keyword>
<evidence type="ECO:0000313" key="1">
    <source>
        <dbReference type="EMBL" id="KAF0568277.1"/>
    </source>
</evidence>